<dbReference type="EMBL" id="CP158490">
    <property type="protein sequence ID" value="XBY26889.1"/>
    <property type="molecule type" value="Genomic_DNA"/>
</dbReference>
<reference evidence="1" key="1">
    <citation type="submission" date="2024-06" db="EMBL/GenBank/DDBJ databases">
        <authorList>
            <person name="Wu L."/>
        </authorList>
    </citation>
    <scope>NUCLEOTIDE SEQUENCE</scope>
    <source>
        <strain evidence="1">W17</strain>
    </source>
</reference>
<dbReference type="RefSeq" id="WP_192874387.1">
    <property type="nucleotide sequence ID" value="NZ_CP158490.1"/>
</dbReference>
<accession>A0AAU7X3A1</accession>
<evidence type="ECO:0000313" key="1">
    <source>
        <dbReference type="EMBL" id="XBY26889.1"/>
    </source>
</evidence>
<sequence length="256" mass="28156">MPMAFTRVQKKSSSGYQIQFVRGNPDCAAFYEWIHGQLTEVTKAWPPKITKLETGRKGNLGEFLSFKVARESGLYGKKNGYTVALVGALTPLQDGAPPGLDVTIVHLDPAGNESKDCLYIMEIKTTGSMKLTYATALIDDYEKLLGKTTVAGSLGQRLNWLVGYLKEVHEFDVLALERVGRLFMPDPKDCDRIKLVPTLVHDRLAGDVAASEALGDVAIKIQKQGWGLKTIEPWSIAINGLTKCFIHLSNNESSMP</sequence>
<proteinExistence type="predicted"/>
<protein>
    <submittedName>
        <fullName evidence="1">Uncharacterized protein</fullName>
    </submittedName>
</protein>
<gene>
    <name evidence="1" type="ORF">ABCR88_13985</name>
</gene>
<name>A0AAU7X3A1_9PSED</name>
<organism evidence="1">
    <name type="scientific">Pseudomonas sp. W17</name>
    <dbReference type="NCBI Taxonomy" id="3144407"/>
    <lineage>
        <taxon>Bacteria</taxon>
        <taxon>Pseudomonadati</taxon>
        <taxon>Pseudomonadota</taxon>
        <taxon>Gammaproteobacteria</taxon>
        <taxon>Pseudomonadales</taxon>
        <taxon>Pseudomonadaceae</taxon>
        <taxon>Pseudomonas</taxon>
    </lineage>
</organism>
<dbReference type="AlphaFoldDB" id="A0AAU7X3A1"/>